<feature type="signal peptide" evidence="1">
    <location>
        <begin position="1"/>
        <end position="23"/>
    </location>
</feature>
<dbReference type="Proteomes" id="UP000644147">
    <property type="component" value="Unassembled WGS sequence"/>
</dbReference>
<evidence type="ECO:0000313" key="2">
    <source>
        <dbReference type="EMBL" id="MBK0403751.1"/>
    </source>
</evidence>
<sequence>MKNFQLKSAFSAFLLLFAFTFTACDNDDDDTTVEPQPVVAAVTITSPAAGQEVKANQTVNITGTIVAPNTLHGYTIIVRKKADNAEVFKKEIHEHKTEIAVNQPWTVDNYTTHVDLELEIIGVLDHDGNTISKKVSFHAMP</sequence>
<gene>
    <name evidence="2" type="ORF">I5M27_12190</name>
</gene>
<name>A0ABS1C2W7_9BACT</name>
<proteinExistence type="predicted"/>
<protein>
    <recommendedName>
        <fullName evidence="4">DUF4625 domain-containing protein</fullName>
    </recommendedName>
</protein>
<dbReference type="RefSeq" id="WP_200506507.1">
    <property type="nucleotide sequence ID" value="NZ_JAEHFX010000006.1"/>
</dbReference>
<evidence type="ECO:0000256" key="1">
    <source>
        <dbReference type="SAM" id="SignalP"/>
    </source>
</evidence>
<organism evidence="2 3">
    <name type="scientific">Adhaeribacter terrigena</name>
    <dbReference type="NCBI Taxonomy" id="2793070"/>
    <lineage>
        <taxon>Bacteria</taxon>
        <taxon>Pseudomonadati</taxon>
        <taxon>Bacteroidota</taxon>
        <taxon>Cytophagia</taxon>
        <taxon>Cytophagales</taxon>
        <taxon>Hymenobacteraceae</taxon>
        <taxon>Adhaeribacter</taxon>
    </lineage>
</organism>
<evidence type="ECO:0000313" key="3">
    <source>
        <dbReference type="Proteomes" id="UP000644147"/>
    </source>
</evidence>
<reference evidence="2 3" key="1">
    <citation type="submission" date="2020-12" db="EMBL/GenBank/DDBJ databases">
        <title>Bacterial novel species Adhaeribacter sp. BT258 isolated from soil.</title>
        <authorList>
            <person name="Jung H.-Y."/>
        </authorList>
    </citation>
    <scope>NUCLEOTIDE SEQUENCE [LARGE SCALE GENOMIC DNA]</scope>
    <source>
        <strain evidence="2 3">BT258</strain>
    </source>
</reference>
<dbReference type="PROSITE" id="PS51257">
    <property type="entry name" value="PROKAR_LIPOPROTEIN"/>
    <property type="match status" value="1"/>
</dbReference>
<feature type="chain" id="PRO_5047014394" description="DUF4625 domain-containing protein" evidence="1">
    <location>
        <begin position="24"/>
        <end position="141"/>
    </location>
</feature>
<comment type="caution">
    <text evidence="2">The sequence shown here is derived from an EMBL/GenBank/DDBJ whole genome shotgun (WGS) entry which is preliminary data.</text>
</comment>
<keyword evidence="1" id="KW-0732">Signal</keyword>
<keyword evidence="3" id="KW-1185">Reference proteome</keyword>
<accession>A0ABS1C2W7</accession>
<evidence type="ECO:0008006" key="4">
    <source>
        <dbReference type="Google" id="ProtNLM"/>
    </source>
</evidence>
<dbReference type="EMBL" id="JAEHFX010000006">
    <property type="protein sequence ID" value="MBK0403751.1"/>
    <property type="molecule type" value="Genomic_DNA"/>
</dbReference>